<accession>A0A381PD13</accession>
<evidence type="ECO:0000313" key="2">
    <source>
        <dbReference type="EMBL" id="SUZ64886.1"/>
    </source>
</evidence>
<protein>
    <recommendedName>
        <fullName evidence="3">Succinate dehydrogenase</fullName>
    </recommendedName>
</protein>
<reference evidence="2" key="1">
    <citation type="submission" date="2018-05" db="EMBL/GenBank/DDBJ databases">
        <authorList>
            <person name="Lanie J.A."/>
            <person name="Ng W.-L."/>
            <person name="Kazmierczak K.M."/>
            <person name="Andrzejewski T.M."/>
            <person name="Davidsen T.M."/>
            <person name="Wayne K.J."/>
            <person name="Tettelin H."/>
            <person name="Glass J.I."/>
            <person name="Rusch D."/>
            <person name="Podicherti R."/>
            <person name="Tsui H.-C.T."/>
            <person name="Winkler M.E."/>
        </authorList>
    </citation>
    <scope>NUCLEOTIDE SEQUENCE</scope>
</reference>
<keyword evidence="1" id="KW-1133">Transmembrane helix</keyword>
<feature type="transmembrane region" description="Helical" evidence="1">
    <location>
        <begin position="263"/>
        <end position="287"/>
    </location>
</feature>
<organism evidence="2">
    <name type="scientific">marine metagenome</name>
    <dbReference type="NCBI Taxonomy" id="408172"/>
    <lineage>
        <taxon>unclassified sequences</taxon>
        <taxon>metagenomes</taxon>
        <taxon>ecological metagenomes</taxon>
    </lineage>
</organism>
<dbReference type="EMBL" id="UINC01000945">
    <property type="protein sequence ID" value="SUZ64886.1"/>
    <property type="molecule type" value="Genomic_DNA"/>
</dbReference>
<proteinExistence type="predicted"/>
<sequence length="295" mass="33578">MLKKDLLTNELIDEKWWISPLLVLLGLLIFIVYSTWAAWQGEYFWWSGGNDGFGGYLSPFYSPSVYIDVSKPGVPPMDHSLLGSWPEWLSWLPGQSPAWLILIFPLSFRFTCYYYRKAYYRAFSLNPPACAVQPIKGIPSKISTLSNENINAFSSGKSYDGERGLLLVQNIHRYSMYFAVIFIFILSYDAFLSFFNDGKLGIGVGTIVLTINPILLGCYVFGCHSLRHLVGGNLDCYSCSLYKDKVNHNSWKIVTILNRRHQLFAWLSLVWVGLADVYVRLVSMGVIDDINTWGI</sequence>
<feature type="transmembrane region" description="Helical" evidence="1">
    <location>
        <begin position="98"/>
        <end position="115"/>
    </location>
</feature>
<evidence type="ECO:0000256" key="1">
    <source>
        <dbReference type="SAM" id="Phobius"/>
    </source>
</evidence>
<dbReference type="AlphaFoldDB" id="A0A381PD13"/>
<keyword evidence="1" id="KW-0812">Transmembrane</keyword>
<feature type="transmembrane region" description="Helical" evidence="1">
    <location>
        <begin position="174"/>
        <end position="194"/>
    </location>
</feature>
<name>A0A381PD13_9ZZZZ</name>
<evidence type="ECO:0008006" key="3">
    <source>
        <dbReference type="Google" id="ProtNLM"/>
    </source>
</evidence>
<keyword evidence="1" id="KW-0472">Membrane</keyword>
<feature type="transmembrane region" description="Helical" evidence="1">
    <location>
        <begin position="21"/>
        <end position="39"/>
    </location>
</feature>
<feature type="transmembrane region" description="Helical" evidence="1">
    <location>
        <begin position="200"/>
        <end position="221"/>
    </location>
</feature>
<gene>
    <name evidence="2" type="ORF">METZ01_LOCUS17740</name>
</gene>